<dbReference type="Pfam" id="PF07980">
    <property type="entry name" value="SusD_RagB"/>
    <property type="match status" value="1"/>
</dbReference>
<dbReference type="InterPro" id="IPR012944">
    <property type="entry name" value="SusD_RagB_dom"/>
</dbReference>
<accession>A0ABZ2IR18</accession>
<keyword evidence="4" id="KW-0472">Membrane</keyword>
<sequence length="501" mass="57108">MKSIKYILTTCAISGLLIGGTTSCSDFLETNPSTDVADSEVFTTVSGAQAALNGCYYQMKCYGGGGANRQDDWGIPSYQMISDLSGEDVMSNGGGWYNFTYNYWGETRGDIFRASQIWTYYYRLINNANSIIAYVDDCEGDATEKQYIKGQALAMRGWAYFWLTRWFQQTYPIAKNMPGMPIYTEPSNVNTPGAPRGTLEETYQQILSDLTAAEPMLEGFVRSSSYPNVIDQSVVQGILSEVYQVMRDWPKSEEYARKVLAKYPLTTNDDYTAGFNDESTPSWIWSIKQTEEQNKGDYSPFAMWYNGTRSCWTFACFILADDFVKLFDESDIRYQQMQNWDDPAGTSRKFWISMKFRDNEDCRGSMVVMRSDEMLLNAAEACARQGKESEAKDLLWQLQDMRGAVRTEASGEELVKAIWIERRKELYGEGFALFDIIRNELPLERTGNHVDWGGATPFPARSWRLIYQIPNTELLNNDSMTDAVWPNGDQNPYDGVYEPQQ</sequence>
<dbReference type="Gene3D" id="1.25.40.390">
    <property type="match status" value="1"/>
</dbReference>
<evidence type="ECO:0000256" key="6">
    <source>
        <dbReference type="SAM" id="MobiDB-lite"/>
    </source>
</evidence>
<dbReference type="PROSITE" id="PS51257">
    <property type="entry name" value="PROKAR_LIPOPROTEIN"/>
    <property type="match status" value="1"/>
</dbReference>
<keyword evidence="5" id="KW-0998">Cell outer membrane</keyword>
<evidence type="ECO:0000256" key="1">
    <source>
        <dbReference type="ARBA" id="ARBA00004442"/>
    </source>
</evidence>
<evidence type="ECO:0000256" key="4">
    <source>
        <dbReference type="ARBA" id="ARBA00023136"/>
    </source>
</evidence>
<protein>
    <submittedName>
        <fullName evidence="9">RagB/SusD family nutrient uptake outer membrane protein</fullName>
    </submittedName>
</protein>
<feature type="region of interest" description="Disordered" evidence="6">
    <location>
        <begin position="478"/>
        <end position="501"/>
    </location>
</feature>
<evidence type="ECO:0000259" key="7">
    <source>
        <dbReference type="Pfam" id="PF07980"/>
    </source>
</evidence>
<dbReference type="InterPro" id="IPR033985">
    <property type="entry name" value="SusD-like_N"/>
</dbReference>
<dbReference type="Pfam" id="PF14322">
    <property type="entry name" value="SusD-like_3"/>
    <property type="match status" value="1"/>
</dbReference>
<comment type="similarity">
    <text evidence="2">Belongs to the SusD family.</text>
</comment>
<gene>
    <name evidence="9" type="ORF">NEE14_007715</name>
</gene>
<reference evidence="9 10" key="1">
    <citation type="submission" date="2024-02" db="EMBL/GenBank/DDBJ databases">
        <title>Whole genome sequencing of Parabacteroides sp. AD58.</title>
        <authorList>
            <person name="Chaplin A.V."/>
            <person name="Pikina A.P."/>
            <person name="Sokolova S.R."/>
            <person name="Korostin D.O."/>
            <person name="Efimov B.A."/>
        </authorList>
    </citation>
    <scope>NUCLEOTIDE SEQUENCE [LARGE SCALE GENOMIC DNA]</scope>
    <source>
        <strain evidence="9 10">AD58</strain>
    </source>
</reference>
<comment type="subcellular location">
    <subcellularLocation>
        <location evidence="1">Cell outer membrane</location>
    </subcellularLocation>
</comment>
<keyword evidence="3" id="KW-0732">Signal</keyword>
<evidence type="ECO:0000256" key="3">
    <source>
        <dbReference type="ARBA" id="ARBA00022729"/>
    </source>
</evidence>
<name>A0ABZ2IR18_9BACT</name>
<evidence type="ECO:0000256" key="2">
    <source>
        <dbReference type="ARBA" id="ARBA00006275"/>
    </source>
</evidence>
<organism evidence="9 10">
    <name type="scientific">Parabacteroides absconsus</name>
    <dbReference type="NCBI Taxonomy" id="2951805"/>
    <lineage>
        <taxon>Bacteria</taxon>
        <taxon>Pseudomonadati</taxon>
        <taxon>Bacteroidota</taxon>
        <taxon>Bacteroidia</taxon>
        <taxon>Bacteroidales</taxon>
        <taxon>Tannerellaceae</taxon>
        <taxon>Parabacteroides</taxon>
    </lineage>
</organism>
<feature type="domain" description="RagB/SusD" evidence="7">
    <location>
        <begin position="348"/>
        <end position="465"/>
    </location>
</feature>
<dbReference type="SUPFAM" id="SSF48452">
    <property type="entry name" value="TPR-like"/>
    <property type="match status" value="1"/>
</dbReference>
<dbReference type="InterPro" id="IPR011990">
    <property type="entry name" value="TPR-like_helical_dom_sf"/>
</dbReference>
<evidence type="ECO:0000313" key="9">
    <source>
        <dbReference type="EMBL" id="WWV67823.1"/>
    </source>
</evidence>
<dbReference type="RefSeq" id="WP_251968579.1">
    <property type="nucleotide sequence ID" value="NZ_CP146284.1"/>
</dbReference>
<proteinExistence type="inferred from homology"/>
<feature type="domain" description="SusD-like N-terminal" evidence="8">
    <location>
        <begin position="112"/>
        <end position="242"/>
    </location>
</feature>
<evidence type="ECO:0000256" key="5">
    <source>
        <dbReference type="ARBA" id="ARBA00023237"/>
    </source>
</evidence>
<keyword evidence="10" id="KW-1185">Reference proteome</keyword>
<evidence type="ECO:0000313" key="10">
    <source>
        <dbReference type="Proteomes" id="UP001320603"/>
    </source>
</evidence>
<dbReference type="Proteomes" id="UP001320603">
    <property type="component" value="Chromosome"/>
</dbReference>
<evidence type="ECO:0000259" key="8">
    <source>
        <dbReference type="Pfam" id="PF14322"/>
    </source>
</evidence>
<dbReference type="CDD" id="cd08977">
    <property type="entry name" value="SusD"/>
    <property type="match status" value="1"/>
</dbReference>
<dbReference type="EMBL" id="CP146284">
    <property type="protein sequence ID" value="WWV67823.1"/>
    <property type="molecule type" value="Genomic_DNA"/>
</dbReference>